<dbReference type="EMBL" id="JQGA01000428">
    <property type="protein sequence ID" value="KGO75878.1"/>
    <property type="molecule type" value="Genomic_DNA"/>
</dbReference>
<evidence type="ECO:0000313" key="2">
    <source>
        <dbReference type="EMBL" id="KGO75878.1"/>
    </source>
</evidence>
<dbReference type="STRING" id="40296.A0A0A2L9J9"/>
<feature type="region of interest" description="Disordered" evidence="1">
    <location>
        <begin position="125"/>
        <end position="153"/>
    </location>
</feature>
<proteinExistence type="predicted"/>
<feature type="region of interest" description="Disordered" evidence="1">
    <location>
        <begin position="230"/>
        <end position="275"/>
    </location>
</feature>
<protein>
    <submittedName>
        <fullName evidence="2">Uncharacterized protein</fullName>
    </submittedName>
</protein>
<dbReference type="PhylomeDB" id="A0A0A2L9J9"/>
<organism evidence="2 3">
    <name type="scientific">Penicillium italicum</name>
    <name type="common">Blue mold</name>
    <dbReference type="NCBI Taxonomy" id="40296"/>
    <lineage>
        <taxon>Eukaryota</taxon>
        <taxon>Fungi</taxon>
        <taxon>Dikarya</taxon>
        <taxon>Ascomycota</taxon>
        <taxon>Pezizomycotina</taxon>
        <taxon>Eurotiomycetes</taxon>
        <taxon>Eurotiomycetidae</taxon>
        <taxon>Eurotiales</taxon>
        <taxon>Aspergillaceae</taxon>
        <taxon>Penicillium</taxon>
    </lineage>
</organism>
<keyword evidence="3" id="KW-1185">Reference proteome</keyword>
<name>A0A0A2L9J9_PENIT</name>
<dbReference type="HOGENOM" id="CLU_1012315_0_0_1"/>
<dbReference type="OMA" id="YDILRFY"/>
<evidence type="ECO:0000256" key="1">
    <source>
        <dbReference type="SAM" id="MobiDB-lite"/>
    </source>
</evidence>
<sequence length="275" mass="29397">MPRTNLRLHARMKGSEANTRRIWMPLRLDNLDYPQNALDRQSVLDLVRSVYDPLLINWLAEPGHTWANQFSRRSSGNQFQAQIIARMGELPSGVQSIESEEVLGGILYDILRFYRMTDADWRAPAPGAAVPPSPPPSPPPPPPPPATAPAEGWDGDVLSAAIAIGVVAAAANLEMLTDAATQVLGPTATARRPTPLEILAEVASSAEPSPLVSPTASLDVLADIAATLPYAPVPAPPAAPVPVDSPTPGVKRDRDDESEDESEQPTKKKQAVTPK</sequence>
<gene>
    <name evidence="2" type="ORF">PITC_033240</name>
</gene>
<evidence type="ECO:0000313" key="3">
    <source>
        <dbReference type="Proteomes" id="UP000030104"/>
    </source>
</evidence>
<comment type="caution">
    <text evidence="2">The sequence shown here is derived from an EMBL/GenBank/DDBJ whole genome shotgun (WGS) entry which is preliminary data.</text>
</comment>
<feature type="compositionally biased region" description="Pro residues" evidence="1">
    <location>
        <begin position="129"/>
        <end position="147"/>
    </location>
</feature>
<feature type="compositionally biased region" description="Pro residues" evidence="1">
    <location>
        <begin position="231"/>
        <end position="245"/>
    </location>
</feature>
<reference evidence="2 3" key="1">
    <citation type="journal article" date="2015" name="Mol. Plant Microbe Interact.">
        <title>Genome, transcriptome, and functional analyses of Penicillium expansum provide new insights into secondary metabolism and pathogenicity.</title>
        <authorList>
            <person name="Ballester A.R."/>
            <person name="Marcet-Houben M."/>
            <person name="Levin E."/>
            <person name="Sela N."/>
            <person name="Selma-Lazaro C."/>
            <person name="Carmona L."/>
            <person name="Wisniewski M."/>
            <person name="Droby S."/>
            <person name="Gonzalez-Candelas L."/>
            <person name="Gabaldon T."/>
        </authorList>
    </citation>
    <scope>NUCLEOTIDE SEQUENCE [LARGE SCALE GENOMIC DNA]</scope>
    <source>
        <strain evidence="2 3">PHI-1</strain>
    </source>
</reference>
<dbReference type="Proteomes" id="UP000030104">
    <property type="component" value="Unassembled WGS sequence"/>
</dbReference>
<accession>A0A0A2L9J9</accession>
<dbReference type="OrthoDB" id="4369132at2759"/>
<dbReference type="AlphaFoldDB" id="A0A0A2L9J9"/>